<protein>
    <submittedName>
        <fullName evidence="2">Mobile element protein</fullName>
    </submittedName>
</protein>
<proteinExistence type="predicted"/>
<organism evidence="2">
    <name type="scientific">plant metagenome</name>
    <dbReference type="NCBI Taxonomy" id="1297885"/>
    <lineage>
        <taxon>unclassified sequences</taxon>
        <taxon>metagenomes</taxon>
        <taxon>organismal metagenomes</taxon>
    </lineage>
</organism>
<dbReference type="EMBL" id="CAADHZ010000022">
    <property type="protein sequence ID" value="VFR29893.1"/>
    <property type="molecule type" value="Genomic_DNA"/>
</dbReference>
<sequence length="57" mass="6577">MAIRRGSFKRVKELTTKIDTFISRYNERCKSFAWTATADSILQKVARLCGRINGTEH</sequence>
<dbReference type="EMBL" id="CAADIB010000004">
    <property type="protein sequence ID" value="VFR23220.1"/>
    <property type="molecule type" value="Genomic_DNA"/>
</dbReference>
<evidence type="ECO:0000313" key="1">
    <source>
        <dbReference type="EMBL" id="VFR23220.1"/>
    </source>
</evidence>
<name>A0A484PVJ7_9ZZZZ</name>
<gene>
    <name evidence="2" type="ORF">ANDO1_3306</name>
    <name evidence="1" type="ORF">ANDO2_3212</name>
</gene>
<accession>A0A484PVJ7</accession>
<dbReference type="AlphaFoldDB" id="A0A484PVJ7"/>
<reference evidence="2" key="1">
    <citation type="submission" date="2019-03" db="EMBL/GenBank/DDBJ databases">
        <authorList>
            <person name="Danneels B."/>
        </authorList>
    </citation>
    <scope>NUCLEOTIDE SEQUENCE</scope>
</reference>
<evidence type="ECO:0000313" key="2">
    <source>
        <dbReference type="EMBL" id="VFR29893.1"/>
    </source>
</evidence>